<evidence type="ECO:0000313" key="2">
    <source>
        <dbReference type="EMBL" id="UNS99464.1"/>
    </source>
</evidence>
<feature type="compositionally biased region" description="Basic and acidic residues" evidence="1">
    <location>
        <begin position="13"/>
        <end position="23"/>
    </location>
</feature>
<keyword evidence="3" id="KW-1185">Reference proteome</keyword>
<feature type="compositionally biased region" description="Low complexity" evidence="1">
    <location>
        <begin position="153"/>
        <end position="165"/>
    </location>
</feature>
<dbReference type="EMBL" id="CP093846">
    <property type="protein sequence ID" value="UNS99464.1"/>
    <property type="molecule type" value="Genomic_DNA"/>
</dbReference>
<gene>
    <name evidence="2" type="ORF">MMF93_25675</name>
</gene>
<dbReference type="Proteomes" id="UP001202244">
    <property type="component" value="Chromosome"/>
</dbReference>
<organism evidence="2 3">
    <name type="scientific">Streptomyces tubbatahanensis</name>
    <dbReference type="NCBI Taxonomy" id="2923272"/>
    <lineage>
        <taxon>Bacteria</taxon>
        <taxon>Bacillati</taxon>
        <taxon>Actinomycetota</taxon>
        <taxon>Actinomycetes</taxon>
        <taxon>Kitasatosporales</taxon>
        <taxon>Streptomycetaceae</taxon>
        <taxon>Streptomyces</taxon>
    </lineage>
</organism>
<dbReference type="RefSeq" id="WP_242755187.1">
    <property type="nucleotide sequence ID" value="NZ_CP093846.1"/>
</dbReference>
<sequence length="353" mass="37142">MAATRDGAASWGDRPEAVREDTGGTHTSAAAGRFEFLIAQDGAVSLNGARLPVGEGEEVHVAVLDAAHRAAEERGEPVDATIFDMRGEGYATYVRVAPDGSSHLVEPDADPGPREASSVPPGVAPEAAPVSGPASEAEPDVEAVPVPAPVPGPSAEVDSALTPVSTPVPEPAPAPEPEGESEQSVEPAGPAPAQPLIPEELQDAVAHINRAAAGGEAQRAMVLAFRMREHAVRTYGQAHPYTVEARDLEAYVACLAGDYTSSTAIYLDLARLCHDMRDPRAHGYLERAVGNWHMLTDPRPLRTYGRELLAAWSRLSSESGPTARDMAVLRRVRRRLEAFVGTVRAAETQGGGA</sequence>
<feature type="compositionally biased region" description="Pro residues" evidence="1">
    <location>
        <begin position="166"/>
        <end position="176"/>
    </location>
</feature>
<proteinExistence type="predicted"/>
<protein>
    <submittedName>
        <fullName evidence="2">Uncharacterized protein</fullName>
    </submittedName>
</protein>
<evidence type="ECO:0000256" key="1">
    <source>
        <dbReference type="SAM" id="MobiDB-lite"/>
    </source>
</evidence>
<feature type="region of interest" description="Disordered" evidence="1">
    <location>
        <begin position="1"/>
        <end position="26"/>
    </location>
</feature>
<accession>A0ABY3XY45</accession>
<feature type="region of interest" description="Disordered" evidence="1">
    <location>
        <begin position="99"/>
        <end position="195"/>
    </location>
</feature>
<reference evidence="2 3" key="1">
    <citation type="journal article" date="2023" name="Microbiol. Spectr.">
        <title>Synergy between Genome Mining, Metabolomics, and Bioinformatics Uncovers Antibacterial Chlorinated Carbazole Alkaloids and Their Biosynthetic Gene Cluster from Streptomyces tubbatahanensis sp. nov., a Novel Actinomycete Isolated from Sulu Sea, Philippines.</title>
        <authorList>
            <person name="Tenebro C.P."/>
            <person name="Trono D.J.V.L."/>
            <person name="Balida L.A.P."/>
            <person name="Bayog L.K.A."/>
            <person name="Bruna J.R."/>
            <person name="Sabido E.M."/>
            <person name="Caspe D.P.C."/>
            <person name="de Los Santos E.L.C."/>
            <person name="Saludes J.P."/>
            <person name="Dalisay D.S."/>
        </authorList>
    </citation>
    <scope>NUCLEOTIDE SEQUENCE [LARGE SCALE GENOMIC DNA]</scope>
    <source>
        <strain evidence="2 3">DSD3025</strain>
    </source>
</reference>
<name>A0ABY3XY45_9ACTN</name>
<evidence type="ECO:0000313" key="3">
    <source>
        <dbReference type="Proteomes" id="UP001202244"/>
    </source>
</evidence>
<feature type="compositionally biased region" description="Low complexity" evidence="1">
    <location>
        <begin position="116"/>
        <end position="136"/>
    </location>
</feature>